<comment type="similarity">
    <text evidence="4">Belongs to the cyclin family.</text>
</comment>
<dbReference type="InterPro" id="IPR036915">
    <property type="entry name" value="Cyclin-like_sf"/>
</dbReference>
<dbReference type="PIRSF" id="PIRSF001771">
    <property type="entry name" value="Cyclin_A_B_D_E"/>
    <property type="match status" value="1"/>
</dbReference>
<keyword evidence="2 4" id="KW-0195">Cyclin</keyword>
<evidence type="ECO:0000259" key="6">
    <source>
        <dbReference type="SMART" id="SM01332"/>
    </source>
</evidence>
<organism evidence="7 8">
    <name type="scientific">Cordylochernes scorpioides</name>
    <dbReference type="NCBI Taxonomy" id="51811"/>
    <lineage>
        <taxon>Eukaryota</taxon>
        <taxon>Metazoa</taxon>
        <taxon>Ecdysozoa</taxon>
        <taxon>Arthropoda</taxon>
        <taxon>Chelicerata</taxon>
        <taxon>Arachnida</taxon>
        <taxon>Pseudoscorpiones</taxon>
        <taxon>Cheliferoidea</taxon>
        <taxon>Chernetidae</taxon>
        <taxon>Cordylochernes</taxon>
    </lineage>
</organism>
<dbReference type="PANTHER" id="PTHR10177">
    <property type="entry name" value="CYCLINS"/>
    <property type="match status" value="1"/>
</dbReference>
<evidence type="ECO:0000256" key="1">
    <source>
        <dbReference type="ARBA" id="ARBA00022618"/>
    </source>
</evidence>
<evidence type="ECO:0000259" key="5">
    <source>
        <dbReference type="SMART" id="SM00385"/>
    </source>
</evidence>
<feature type="domain" description="Cyclin C-terminal" evidence="6">
    <location>
        <begin position="165"/>
        <end position="274"/>
    </location>
</feature>
<dbReference type="InterPro" id="IPR006671">
    <property type="entry name" value="Cyclin_N"/>
</dbReference>
<evidence type="ECO:0000256" key="3">
    <source>
        <dbReference type="ARBA" id="ARBA00023306"/>
    </source>
</evidence>
<evidence type="ECO:0000313" key="7">
    <source>
        <dbReference type="EMBL" id="UYV70193.1"/>
    </source>
</evidence>
<feature type="domain" description="Cyclin-like" evidence="5">
    <location>
        <begin position="72"/>
        <end position="156"/>
    </location>
</feature>
<dbReference type="SMART" id="SM01332">
    <property type="entry name" value="Cyclin_C"/>
    <property type="match status" value="1"/>
</dbReference>
<dbReference type="SUPFAM" id="SSF47954">
    <property type="entry name" value="Cyclin-like"/>
    <property type="match status" value="2"/>
</dbReference>
<keyword evidence="1" id="KW-0132">Cell division</keyword>
<dbReference type="InterPro" id="IPR039361">
    <property type="entry name" value="Cyclin"/>
</dbReference>
<dbReference type="InterPro" id="IPR046965">
    <property type="entry name" value="Cyclin_A/B-like"/>
</dbReference>
<sequence length="274" mass="31826">MVELSELWYYRYCRITVCYLIGRRSGHQNMVELRSSPRENIPERCVQTQLVMQPYMERQPEVTANMRAILVDWMVEVQENFELNHETLYLAVRLMDVYLGSCAMPKARLQLLGATSILLAAKYDERSPPLVEDFLYICDDAYSRQDVLRMEHKLLVAAGFQLGMPLSYRFLRRFARCNQDTLVTLTLARYLLELSLLNYDMNVGLKESLKAAAVLFLARLLQGLKPVWTPNLVHHTGYQVHQFATCLEPLHQPLVTPSNSLRVVREKYSHRSVL</sequence>
<proteinExistence type="inferred from homology"/>
<accession>A0ABY6KND3</accession>
<reference evidence="7 8" key="1">
    <citation type="submission" date="2022-01" db="EMBL/GenBank/DDBJ databases">
        <title>A chromosomal length assembly of Cordylochernes scorpioides.</title>
        <authorList>
            <person name="Zeh D."/>
            <person name="Zeh J."/>
        </authorList>
    </citation>
    <scope>NUCLEOTIDE SEQUENCE [LARGE SCALE GENOMIC DNA]</scope>
    <source>
        <strain evidence="7">IN4F17</strain>
        <tissue evidence="7">Whole Body</tissue>
    </source>
</reference>
<evidence type="ECO:0000256" key="2">
    <source>
        <dbReference type="ARBA" id="ARBA00023127"/>
    </source>
</evidence>
<name>A0ABY6KND3_9ARAC</name>
<dbReference type="Pfam" id="PF02984">
    <property type="entry name" value="Cyclin_C"/>
    <property type="match status" value="1"/>
</dbReference>
<dbReference type="InterPro" id="IPR013763">
    <property type="entry name" value="Cyclin-like_dom"/>
</dbReference>
<keyword evidence="8" id="KW-1185">Reference proteome</keyword>
<dbReference type="Gene3D" id="1.10.472.10">
    <property type="entry name" value="Cyclin-like"/>
    <property type="match status" value="2"/>
</dbReference>
<dbReference type="SMART" id="SM00385">
    <property type="entry name" value="CYCLIN"/>
    <property type="match status" value="2"/>
</dbReference>
<dbReference type="Pfam" id="PF00134">
    <property type="entry name" value="Cyclin_N"/>
    <property type="match status" value="1"/>
</dbReference>
<dbReference type="InterPro" id="IPR004367">
    <property type="entry name" value="Cyclin_C-dom"/>
</dbReference>
<evidence type="ECO:0000313" key="8">
    <source>
        <dbReference type="Proteomes" id="UP001235939"/>
    </source>
</evidence>
<dbReference type="EMBL" id="CP092869">
    <property type="protein sequence ID" value="UYV70193.1"/>
    <property type="molecule type" value="Genomic_DNA"/>
</dbReference>
<protein>
    <submittedName>
        <fullName evidence="7">CycB3</fullName>
    </submittedName>
</protein>
<dbReference type="Proteomes" id="UP001235939">
    <property type="component" value="Chromosome 07"/>
</dbReference>
<keyword evidence="3" id="KW-0131">Cell cycle</keyword>
<gene>
    <name evidence="7" type="ORF">LAZ67_7002133</name>
</gene>
<feature type="domain" description="Cyclin-like" evidence="5">
    <location>
        <begin position="169"/>
        <end position="252"/>
    </location>
</feature>
<evidence type="ECO:0000256" key="4">
    <source>
        <dbReference type="RuleBase" id="RU000383"/>
    </source>
</evidence>